<dbReference type="EMBL" id="BPLQ01009312">
    <property type="protein sequence ID" value="GIY43183.1"/>
    <property type="molecule type" value="Genomic_DNA"/>
</dbReference>
<proteinExistence type="predicted"/>
<protein>
    <submittedName>
        <fullName evidence="1">Uncharacterized protein</fullName>
    </submittedName>
</protein>
<reference evidence="1 2" key="1">
    <citation type="submission" date="2021-06" db="EMBL/GenBank/DDBJ databases">
        <title>Caerostris darwini draft genome.</title>
        <authorList>
            <person name="Kono N."/>
            <person name="Arakawa K."/>
        </authorList>
    </citation>
    <scope>NUCLEOTIDE SEQUENCE [LARGE SCALE GENOMIC DNA]</scope>
</reference>
<organism evidence="1 2">
    <name type="scientific">Caerostris darwini</name>
    <dbReference type="NCBI Taxonomy" id="1538125"/>
    <lineage>
        <taxon>Eukaryota</taxon>
        <taxon>Metazoa</taxon>
        <taxon>Ecdysozoa</taxon>
        <taxon>Arthropoda</taxon>
        <taxon>Chelicerata</taxon>
        <taxon>Arachnida</taxon>
        <taxon>Araneae</taxon>
        <taxon>Araneomorphae</taxon>
        <taxon>Entelegynae</taxon>
        <taxon>Araneoidea</taxon>
        <taxon>Araneidae</taxon>
        <taxon>Caerostris</taxon>
    </lineage>
</organism>
<keyword evidence="2" id="KW-1185">Reference proteome</keyword>
<evidence type="ECO:0000313" key="2">
    <source>
        <dbReference type="Proteomes" id="UP001054837"/>
    </source>
</evidence>
<accession>A0AAV4T9C7</accession>
<sequence length="100" mass="11445">MHNPLRKHSGQPAYLLANHVSRVSPLMFVGSWFLALPNEESTENIAISAETAIMEPIVLSQDAQMFFWTRILWQEFSGYGKRISLVDIRLVKSFLPLRLS</sequence>
<gene>
    <name evidence="1" type="ORF">CDAR_6581</name>
</gene>
<comment type="caution">
    <text evidence="1">The sequence shown here is derived from an EMBL/GenBank/DDBJ whole genome shotgun (WGS) entry which is preliminary data.</text>
</comment>
<dbReference type="Proteomes" id="UP001054837">
    <property type="component" value="Unassembled WGS sequence"/>
</dbReference>
<name>A0AAV4T9C7_9ARAC</name>
<evidence type="ECO:0000313" key="1">
    <source>
        <dbReference type="EMBL" id="GIY43183.1"/>
    </source>
</evidence>
<dbReference type="AlphaFoldDB" id="A0AAV4T9C7"/>